<keyword evidence="4" id="KW-0050">Antiport</keyword>
<evidence type="ECO:0000256" key="11">
    <source>
        <dbReference type="ARBA" id="ARBA00023136"/>
    </source>
</evidence>
<dbReference type="FunFam" id="3.30.70.330:FF:000744">
    <property type="entry name" value="RNA recognition motif (RRM)-containing protein"/>
    <property type="match status" value="1"/>
</dbReference>
<dbReference type="GO" id="GO:0003723">
    <property type="term" value="F:RNA binding"/>
    <property type="evidence" value="ECO:0007669"/>
    <property type="project" value="UniProtKB-UniRule"/>
</dbReference>
<keyword evidence="8" id="KW-0106">Calcium</keyword>
<dbReference type="InterPro" id="IPR044880">
    <property type="entry name" value="NCX_ion-bd_dom_sf"/>
</dbReference>
<evidence type="ECO:0000256" key="6">
    <source>
        <dbReference type="ARBA" id="ARBA00022568"/>
    </source>
</evidence>
<feature type="compositionally biased region" description="Polar residues" evidence="13">
    <location>
        <begin position="685"/>
        <end position="709"/>
    </location>
</feature>
<feature type="transmembrane region" description="Helical" evidence="14">
    <location>
        <begin position="307"/>
        <end position="332"/>
    </location>
</feature>
<evidence type="ECO:0000256" key="13">
    <source>
        <dbReference type="SAM" id="MobiDB-lite"/>
    </source>
</evidence>
<feature type="transmembrane region" description="Helical" evidence="14">
    <location>
        <begin position="401"/>
        <end position="422"/>
    </location>
</feature>
<dbReference type="InterPro" id="IPR000504">
    <property type="entry name" value="RRM_dom"/>
</dbReference>
<keyword evidence="17" id="KW-1185">Reference proteome</keyword>
<evidence type="ECO:0000256" key="1">
    <source>
        <dbReference type="ARBA" id="ARBA00004128"/>
    </source>
</evidence>
<feature type="transmembrane region" description="Helical" evidence="14">
    <location>
        <begin position="86"/>
        <end position="102"/>
    </location>
</feature>
<evidence type="ECO:0000259" key="15">
    <source>
        <dbReference type="PROSITE" id="PS50102"/>
    </source>
</evidence>
<keyword evidence="9 14" id="KW-1133">Transmembrane helix</keyword>
<accession>F6HHR3</accession>
<dbReference type="SMART" id="SM00360">
    <property type="entry name" value="RRM"/>
    <property type="match status" value="2"/>
</dbReference>
<keyword evidence="11 14" id="KW-0472">Membrane</keyword>
<comment type="similarity">
    <text evidence="2">Belongs to the Ca(2+):cation antiporter (CaCA) (TC 2.A.19) family. Cation/proton exchanger (CAX) subfamily.</text>
</comment>
<feature type="transmembrane region" description="Helical" evidence="14">
    <location>
        <begin position="277"/>
        <end position="295"/>
    </location>
</feature>
<keyword evidence="6" id="KW-0109">Calcium transport</keyword>
<evidence type="ECO:0000256" key="5">
    <source>
        <dbReference type="ARBA" id="ARBA00022554"/>
    </source>
</evidence>
<comment type="subcellular location">
    <subcellularLocation>
        <location evidence="1">Vacuole membrane</location>
        <topology evidence="1">Multi-pass membrane protein</topology>
    </subcellularLocation>
</comment>
<feature type="compositionally biased region" description="Basic and acidic residues" evidence="13">
    <location>
        <begin position="552"/>
        <end position="567"/>
    </location>
</feature>
<dbReference type="FunCoup" id="F6HHR3">
    <property type="interactions" value="2128"/>
</dbReference>
<feature type="region of interest" description="Disordered" evidence="13">
    <location>
        <begin position="20"/>
        <end position="46"/>
    </location>
</feature>
<dbReference type="NCBIfam" id="TIGR00378">
    <property type="entry name" value="cax"/>
    <property type="match status" value="1"/>
</dbReference>
<evidence type="ECO:0000256" key="12">
    <source>
        <dbReference type="PROSITE-ProRule" id="PRU00176"/>
    </source>
</evidence>
<evidence type="ECO:0000256" key="4">
    <source>
        <dbReference type="ARBA" id="ARBA00022449"/>
    </source>
</evidence>
<protein>
    <recommendedName>
        <fullName evidence="15">RRM domain-containing protein</fullName>
    </recommendedName>
</protein>
<feature type="transmembrane region" description="Helical" evidence="14">
    <location>
        <begin position="153"/>
        <end position="176"/>
    </location>
</feature>
<dbReference type="SUPFAM" id="SSF54928">
    <property type="entry name" value="RNA-binding domain, RBD"/>
    <property type="match status" value="2"/>
</dbReference>
<feature type="transmembrane region" description="Helical" evidence="14">
    <location>
        <begin position="114"/>
        <end position="141"/>
    </location>
</feature>
<dbReference type="GO" id="GO:0009705">
    <property type="term" value="C:plant-type vacuole membrane"/>
    <property type="evidence" value="ECO:0000318"/>
    <property type="project" value="GO_Central"/>
</dbReference>
<dbReference type="InterPro" id="IPR004837">
    <property type="entry name" value="NaCa_Exmemb"/>
</dbReference>
<dbReference type="FunFam" id="1.20.1420.30:FF:000012">
    <property type="entry name" value="Vacuolar cation/proton exchanger"/>
    <property type="match status" value="1"/>
</dbReference>
<dbReference type="GO" id="GO:0070588">
    <property type="term" value="P:calcium ion transmembrane transport"/>
    <property type="evidence" value="ECO:0000318"/>
    <property type="project" value="GO_Central"/>
</dbReference>
<evidence type="ECO:0000256" key="3">
    <source>
        <dbReference type="ARBA" id="ARBA00022448"/>
    </source>
</evidence>
<dbReference type="Gene3D" id="1.20.1420.30">
    <property type="entry name" value="NCX, central ion-binding region"/>
    <property type="match status" value="2"/>
</dbReference>
<keyword evidence="7 14" id="KW-0812">Transmembrane</keyword>
<dbReference type="OrthoDB" id="1699231at2759"/>
<feature type="region of interest" description="Disordered" evidence="13">
    <location>
        <begin position="552"/>
        <end position="599"/>
    </location>
</feature>
<dbReference type="Gene3D" id="3.30.70.330">
    <property type="match status" value="2"/>
</dbReference>
<evidence type="ECO:0000256" key="10">
    <source>
        <dbReference type="ARBA" id="ARBA00023065"/>
    </source>
</evidence>
<evidence type="ECO:0000313" key="17">
    <source>
        <dbReference type="Proteomes" id="UP000009183"/>
    </source>
</evidence>
<dbReference type="eggNOG" id="KOG0118">
    <property type="taxonomic scope" value="Eukaryota"/>
</dbReference>
<feature type="transmembrane region" description="Helical" evidence="14">
    <location>
        <begin position="223"/>
        <end position="242"/>
    </location>
</feature>
<dbReference type="InParanoid" id="F6HHR3"/>
<dbReference type="NCBIfam" id="TIGR00846">
    <property type="entry name" value="caca2"/>
    <property type="match status" value="1"/>
</dbReference>
<keyword evidence="12" id="KW-0694">RNA-binding</keyword>
<evidence type="ECO:0000313" key="16">
    <source>
        <dbReference type="EMBL" id="CCB51759.1"/>
    </source>
</evidence>
<evidence type="ECO:0000256" key="7">
    <source>
        <dbReference type="ARBA" id="ARBA00022692"/>
    </source>
</evidence>
<keyword evidence="10" id="KW-0406">Ion transport</keyword>
<dbReference type="Pfam" id="PF07744">
    <property type="entry name" value="SPOC"/>
    <property type="match status" value="1"/>
</dbReference>
<dbReference type="InterPro" id="IPR012921">
    <property type="entry name" value="SPOC_C"/>
</dbReference>
<evidence type="ECO:0000256" key="8">
    <source>
        <dbReference type="ARBA" id="ARBA00022837"/>
    </source>
</evidence>
<organism evidence="16 17">
    <name type="scientific">Vitis vinifera</name>
    <name type="common">Grape</name>
    <dbReference type="NCBI Taxonomy" id="29760"/>
    <lineage>
        <taxon>Eukaryota</taxon>
        <taxon>Viridiplantae</taxon>
        <taxon>Streptophyta</taxon>
        <taxon>Embryophyta</taxon>
        <taxon>Tracheophyta</taxon>
        <taxon>Spermatophyta</taxon>
        <taxon>Magnoliopsida</taxon>
        <taxon>eudicotyledons</taxon>
        <taxon>Gunneridae</taxon>
        <taxon>Pentapetalae</taxon>
        <taxon>rosids</taxon>
        <taxon>Vitales</taxon>
        <taxon>Vitaceae</taxon>
        <taxon>Viteae</taxon>
        <taxon>Vitis</taxon>
    </lineage>
</organism>
<dbReference type="EMBL" id="FN595759">
    <property type="protein sequence ID" value="CCB51759.1"/>
    <property type="molecule type" value="Genomic_DNA"/>
</dbReference>
<dbReference type="CDD" id="cd00590">
    <property type="entry name" value="RRM_SF"/>
    <property type="match status" value="2"/>
</dbReference>
<keyword evidence="3" id="KW-0813">Transport</keyword>
<feature type="transmembrane region" description="Helical" evidence="14">
    <location>
        <begin position="373"/>
        <end position="394"/>
    </location>
</feature>
<dbReference type="InterPro" id="IPR035979">
    <property type="entry name" value="RBD_domain_sf"/>
</dbReference>
<dbReference type="eggNOG" id="KOG1397">
    <property type="taxonomic scope" value="Eukaryota"/>
</dbReference>
<dbReference type="InterPro" id="IPR004713">
    <property type="entry name" value="CaH_exchang"/>
</dbReference>
<dbReference type="Pfam" id="PF00076">
    <property type="entry name" value="RRM_1"/>
    <property type="match status" value="2"/>
</dbReference>
<dbReference type="PANTHER" id="PTHR31503:SF48">
    <property type="entry name" value="VACUOLAR CATION_PROTON EXCHANGER 2"/>
    <property type="match status" value="1"/>
</dbReference>
<dbReference type="Pfam" id="PF01699">
    <property type="entry name" value="Na_Ca_ex"/>
    <property type="match status" value="2"/>
</dbReference>
<feature type="transmembrane region" description="Helical" evidence="14">
    <location>
        <begin position="344"/>
        <end position="367"/>
    </location>
</feature>
<dbReference type="FunFam" id="1.20.1420.30:FF:000008">
    <property type="entry name" value="Vacuolar cation/proton exchanger"/>
    <property type="match status" value="1"/>
</dbReference>
<feature type="transmembrane region" description="Helical" evidence="14">
    <location>
        <begin position="188"/>
        <end position="211"/>
    </location>
</feature>
<feature type="region of interest" description="Disordered" evidence="13">
    <location>
        <begin position="677"/>
        <end position="729"/>
    </location>
</feature>
<keyword evidence="5" id="KW-0926">Vacuole</keyword>
<evidence type="ECO:0000256" key="9">
    <source>
        <dbReference type="ARBA" id="ARBA00022989"/>
    </source>
</evidence>
<dbReference type="GO" id="GO:0015369">
    <property type="term" value="F:calcium:proton antiporter activity"/>
    <property type="evidence" value="ECO:0000318"/>
    <property type="project" value="GO_Central"/>
</dbReference>
<feature type="compositionally biased region" description="Basic and acidic residues" evidence="13">
    <location>
        <begin position="453"/>
        <end position="464"/>
    </location>
</feature>
<feature type="transmembrane region" description="Helical" evidence="14">
    <location>
        <begin position="60"/>
        <end position="80"/>
    </location>
</feature>
<dbReference type="PROSITE" id="PS50102">
    <property type="entry name" value="RRM"/>
    <property type="match status" value="2"/>
</dbReference>
<evidence type="ECO:0000256" key="2">
    <source>
        <dbReference type="ARBA" id="ARBA00008248"/>
    </source>
</evidence>
<evidence type="ECO:0000256" key="14">
    <source>
        <dbReference type="SAM" id="Phobius"/>
    </source>
</evidence>
<dbReference type="HOGENOM" id="CLU_282928_0_0_1"/>
<dbReference type="GO" id="GO:0006874">
    <property type="term" value="P:intracellular calcium ion homeostasis"/>
    <property type="evidence" value="ECO:0000318"/>
    <property type="project" value="GO_Central"/>
</dbReference>
<dbReference type="STRING" id="29760.F6HHR3"/>
<sequence>MGSLEERAVLEFEDESLFSPDSASRKTHSREGPLVLAPSPASETSGTKCMSNSIFNSIKVVVFSTKINLLVPFGPAAILVDKFTNNHGWVFFLSLLGIIPLAERLGYATEQLALFTGPTVGGLLNATFGNATELIISVYALKNGMIRVVQQSLLGSILSNMLLVLGCAFFSGGMVFSKKEQVFSKAAAGVNSGLLLMAVMGLLFPAVLHFTHTELHFGSSELALSRFSSCIMLVAYAAYLVFQLKSQKNLYVPVDEGGDQTEGDEDEAPEISKWESIIWLTILTLWISVLSEYLVNAIEGASVAWKMPIAFISVILLPIVGNAAEHASAIIFAMKDKLDISLGVAIGSSTQISMFGIPFCVVVGWIMGRPMDLNFQLFETATLFMTVIVVAFMLQEGTSNYFKGIMLIFCYLIVAASFFVHIDPTSIGELLFTSDKKKKEKMTGRGARERFRRDYPPRFEEKSHSGRSSHPPSRHLWVGNLSHSISENTLTDPFLQFGELDTVAFQPGRSYAFINFKQEEDAIHAMRSLQGFSVAGMPLKIEFAKAEKSSTASRDEDYLQRRDEQRSTIRGSPFSQRDSRTRHGSPDTFYPDKSSISDRKGEPCEVLWIGFPSLLKVDETILRKAFSPFGEIEKITSFPGRSYAFVQFRSVTAACRAKETLQGKLFGNPRVHICFAKSEPGPSNGGRNTMNAPPSPHFQSNSRPGSSENFRQERNFGNFPGDPSVRSPRFISNLETEDSDVIDFGRKSTLWTDGNGTFEHRRFRDMGSELGASADVYEHHSSPTRDRVAHFRDFSPQKFPRRSPFYEDPWDLPEDAYLFHGAKKLKTGSFPPEKELPEYPFSVAEQEKHLLPRIFSDYPQPEAIDKNYEPGSFGYKQMSDHPMNLTRPHGEMSEQWKASYDGFQVGSGSLSSNPVDWKRLTPESHPSSLSGEWKWEGTIAKGGSSICRARCFPVGKVMDIMLPEFLDCTARTGLDMLAKHYYQAASAWVVFFVPESDADIGYYNEFMNYLGEKQRAAVAKLDERTTLFLVPPSEFSEKVLKVPGKLSISGVVLRLENPGSNFGSLDQPQAPSFMSFHGDTQYPKPTSPSGLLCPCCWWCIQFH</sequence>
<dbReference type="Proteomes" id="UP000009183">
    <property type="component" value="Chromosome 12"/>
</dbReference>
<dbReference type="PaxDb" id="29760-VIT_12s0057g01500.t01"/>
<dbReference type="InterPro" id="IPR004798">
    <property type="entry name" value="CAX-like"/>
</dbReference>
<dbReference type="CDD" id="cd21546">
    <property type="entry name" value="SPOC_FPA-like"/>
    <property type="match status" value="1"/>
</dbReference>
<name>F6HHR3_VITVI</name>
<feature type="region of interest" description="Disordered" evidence="13">
    <location>
        <begin position="453"/>
        <end position="473"/>
    </location>
</feature>
<gene>
    <name evidence="16" type="ordered locus">VIT_12s0057g01500</name>
</gene>
<proteinExistence type="inferred from homology"/>
<dbReference type="FunFam" id="3.30.70.330:FF:000522">
    <property type="entry name" value="RNA recognition motif (RRM)-containing protein"/>
    <property type="match status" value="1"/>
</dbReference>
<feature type="domain" description="RRM" evidence="15">
    <location>
        <begin position="605"/>
        <end position="678"/>
    </location>
</feature>
<reference evidence="17" key="1">
    <citation type="journal article" date="2007" name="Nature">
        <title>The grapevine genome sequence suggests ancestral hexaploidization in major angiosperm phyla.</title>
        <authorList>
            <consortium name="The French-Italian Public Consortium for Grapevine Genome Characterization."/>
            <person name="Jaillon O."/>
            <person name="Aury J.-M."/>
            <person name="Noel B."/>
            <person name="Policriti A."/>
            <person name="Clepet C."/>
            <person name="Casagrande A."/>
            <person name="Choisne N."/>
            <person name="Aubourg S."/>
            <person name="Vitulo N."/>
            <person name="Jubin C."/>
            <person name="Vezzi A."/>
            <person name="Legeai F."/>
            <person name="Hugueney P."/>
            <person name="Dasilva C."/>
            <person name="Horner D."/>
            <person name="Mica E."/>
            <person name="Jublot D."/>
            <person name="Poulain J."/>
            <person name="Bruyere C."/>
            <person name="Billault A."/>
            <person name="Segurens B."/>
            <person name="Gouyvenoux M."/>
            <person name="Ugarte E."/>
            <person name="Cattonaro F."/>
            <person name="Anthouard V."/>
            <person name="Vico V."/>
            <person name="Del Fabbro C."/>
            <person name="Alaux M."/>
            <person name="Di Gaspero G."/>
            <person name="Dumas V."/>
            <person name="Felice N."/>
            <person name="Paillard S."/>
            <person name="Juman I."/>
            <person name="Moroldo M."/>
            <person name="Scalabrin S."/>
            <person name="Canaguier A."/>
            <person name="Le Clainche I."/>
            <person name="Malacrida G."/>
            <person name="Durand E."/>
            <person name="Pesole G."/>
            <person name="Laucou V."/>
            <person name="Chatelet P."/>
            <person name="Merdinoglu D."/>
            <person name="Delledonne M."/>
            <person name="Pezzotti M."/>
            <person name="Lecharny A."/>
            <person name="Scarpelli C."/>
            <person name="Artiguenave F."/>
            <person name="Pe M.E."/>
            <person name="Valle G."/>
            <person name="Morgante M."/>
            <person name="Caboche M."/>
            <person name="Adam-Blondon A.-F."/>
            <person name="Weissenbach J."/>
            <person name="Quetier F."/>
            <person name="Wincker P."/>
        </authorList>
    </citation>
    <scope>NUCLEOTIDE SEQUENCE [LARGE SCALE GENOMIC DNA]</scope>
    <source>
        <strain evidence="17">cv. Pinot noir / PN40024</strain>
    </source>
</reference>
<dbReference type="InterPro" id="IPR012677">
    <property type="entry name" value="Nucleotide-bd_a/b_plait_sf"/>
</dbReference>
<dbReference type="PANTHER" id="PTHR31503">
    <property type="entry name" value="VACUOLAR CALCIUM ION TRANSPORTER"/>
    <property type="match status" value="1"/>
</dbReference>
<dbReference type="AlphaFoldDB" id="F6HHR3"/>
<feature type="domain" description="RRM" evidence="15">
    <location>
        <begin position="474"/>
        <end position="546"/>
    </location>
</feature>